<dbReference type="PANTHER" id="PTHR46072:SF8">
    <property type="entry name" value="AMIDASE DOMAIN-CONTAINING PROTEIN"/>
    <property type="match status" value="1"/>
</dbReference>
<dbReference type="RefSeq" id="XP_042994279.1">
    <property type="nucleotide sequence ID" value="XM_043138345.1"/>
</dbReference>
<feature type="active site" description="Charge relay system" evidence="3">
    <location>
        <position position="137"/>
    </location>
</feature>
<dbReference type="EMBL" id="CP072753">
    <property type="protein sequence ID" value="QUC16606.1"/>
    <property type="molecule type" value="Genomic_DNA"/>
</dbReference>
<dbReference type="PIRSF" id="PIRSF001221">
    <property type="entry name" value="Amidase_fungi"/>
    <property type="match status" value="1"/>
</dbReference>
<sequence length="581" mass="63311">MTTVSLAPWEAKAAAKRATTLAKIPPTWTLGRDDVERAKSIRNLTGPFIQRFLTKREIFITSKNSVDLVECLRSGHLSSVEVTTAFCKTAAFAHQTNNCLHEICFDEAIERARFLDAYMVERKTVMGPLHGLPVSLKDQFHIKGLDTTMGYVGWIGSNLGVKDSEQVHNIESQIVTELLSLGAVLYCKTSLPQTLLFGETKNNIIGQTLNPHNQKLSCGGSSGGEGALQGLGGSTLGVGTDIGGSVRIPAAFNGIFSIKPTPGRFSYRNVANTNPGQSTYSSTVGFMSTSLEGLELIMKALLSTKPWLNDPAVFPLPFRQHVVDEILNRASSNGNAKTSAAPLKLGVFWSDGVVQPHPPITRGLHMVVKAVEEAGHQVVNWEPPSQKTAKRIHLSFLKADGAHDIHNHLALSGEPLIPDLSESLRLRTPMDLLEYQDNTVQGVEYEAAYSDYWNEAVGEDGQLVDAVIMPVAPHAAVIPGKFYHTAYTEAINLLNYSVVVIPVTKADRTVDVVDESYQPENELDQRNWNAYDPDVYDGGPVGIQLVARKFEEEKVWAIAKIVLAALEAAKQDGGVVQPLQP</sequence>
<dbReference type="EMBL" id="BBTG02000005">
    <property type="protein sequence ID" value="GAO18539.1"/>
    <property type="molecule type" value="Genomic_DNA"/>
</dbReference>
<dbReference type="AlphaFoldDB" id="A0A1B5L7H0"/>
<dbReference type="GO" id="GO:0016787">
    <property type="term" value="F:hydrolase activity"/>
    <property type="evidence" value="ECO:0007669"/>
    <property type="project" value="UniProtKB-KW"/>
</dbReference>
<accession>A0A1B5L7H0</accession>
<organism evidence="6 9">
    <name type="scientific">Ustilaginoidea virens</name>
    <name type="common">Rice false smut fungus</name>
    <name type="synonym">Villosiclava virens</name>
    <dbReference type="NCBI Taxonomy" id="1159556"/>
    <lineage>
        <taxon>Eukaryota</taxon>
        <taxon>Fungi</taxon>
        <taxon>Dikarya</taxon>
        <taxon>Ascomycota</taxon>
        <taxon>Pezizomycotina</taxon>
        <taxon>Sordariomycetes</taxon>
        <taxon>Hypocreomycetidae</taxon>
        <taxon>Hypocreales</taxon>
        <taxon>Clavicipitaceae</taxon>
        <taxon>Ustilaginoidea</taxon>
    </lineage>
</organism>
<evidence type="ECO:0000259" key="5">
    <source>
        <dbReference type="Pfam" id="PF01425"/>
    </source>
</evidence>
<feature type="active site" description="Acyl-ester intermediate" evidence="3">
    <location>
        <position position="245"/>
    </location>
</feature>
<dbReference type="Gene3D" id="3.90.1300.10">
    <property type="entry name" value="Amidase signature (AS) domain"/>
    <property type="match status" value="1"/>
</dbReference>
<reference evidence="6" key="1">
    <citation type="journal article" date="2016" name="Genome Announc.">
        <title>Genome Sequence of Ustilaginoidea virens IPU010, a Rice Pathogenic Fungus Causing False Smut.</title>
        <authorList>
            <person name="Kumagai T."/>
            <person name="Ishii T."/>
            <person name="Terai G."/>
            <person name="Umemura M."/>
            <person name="Machida M."/>
            <person name="Asai K."/>
        </authorList>
    </citation>
    <scope>NUCLEOTIDE SEQUENCE [LARGE SCALE GENOMIC DNA]</scope>
    <source>
        <strain evidence="6">IPU010</strain>
    </source>
</reference>
<dbReference type="SUPFAM" id="SSF75304">
    <property type="entry name" value="Amidase signature (AS) enzymes"/>
    <property type="match status" value="1"/>
</dbReference>
<name>A0A1B5L7H0_USTVR</name>
<dbReference type="InterPro" id="IPR023631">
    <property type="entry name" value="Amidase_dom"/>
</dbReference>
<feature type="binding site" evidence="4">
    <location>
        <position position="195"/>
    </location>
    <ligand>
        <name>substrate</name>
    </ligand>
</feature>
<reference evidence="9" key="2">
    <citation type="journal article" date="2016" name="Genome Announc.">
        <title>Genome sequence of Ustilaginoidea virens IPU010, a rice pathogenic fungus causing false smut.</title>
        <authorList>
            <person name="Kumagai T."/>
            <person name="Ishii T."/>
            <person name="Terai G."/>
            <person name="Umemura M."/>
            <person name="Machida M."/>
            <person name="Asai K."/>
        </authorList>
    </citation>
    <scope>NUCLEOTIDE SEQUENCE [LARGE SCALE GENOMIC DNA]</scope>
    <source>
        <strain evidence="9">IPU010</strain>
    </source>
</reference>
<evidence type="ECO:0000313" key="9">
    <source>
        <dbReference type="Proteomes" id="UP000054053"/>
    </source>
</evidence>
<reference evidence="7" key="3">
    <citation type="submission" date="2020-03" db="EMBL/GenBank/DDBJ databases">
        <title>A mixture of massive structural variations and highly conserved coding sequences in Ustilaginoidea virens genome.</title>
        <authorList>
            <person name="Zhang K."/>
            <person name="Zhao Z."/>
            <person name="Zhang Z."/>
            <person name="Li Y."/>
            <person name="Hsiang T."/>
            <person name="Sun W."/>
        </authorList>
    </citation>
    <scope>NUCLEOTIDE SEQUENCE</scope>
    <source>
        <strain evidence="7">UV-8b</strain>
    </source>
</reference>
<dbReference type="PANTHER" id="PTHR46072">
    <property type="entry name" value="AMIDASE-RELATED-RELATED"/>
    <property type="match status" value="1"/>
</dbReference>
<dbReference type="InterPro" id="IPR036928">
    <property type="entry name" value="AS_sf"/>
</dbReference>
<feature type="binding site" evidence="4">
    <location>
        <position position="221"/>
    </location>
    <ligand>
        <name>substrate</name>
    </ligand>
</feature>
<dbReference type="OrthoDB" id="6428749at2759"/>
<evidence type="ECO:0000256" key="2">
    <source>
        <dbReference type="ARBA" id="ARBA00022801"/>
    </source>
</evidence>
<evidence type="ECO:0000256" key="3">
    <source>
        <dbReference type="PIRSR" id="PIRSR001221-1"/>
    </source>
</evidence>
<keyword evidence="8" id="KW-1185">Reference proteome</keyword>
<evidence type="ECO:0000256" key="4">
    <source>
        <dbReference type="PIRSR" id="PIRSR001221-2"/>
    </source>
</evidence>
<dbReference type="KEGG" id="uvi:66061625"/>
<dbReference type="Proteomes" id="UP000054053">
    <property type="component" value="Unassembled WGS sequence"/>
</dbReference>
<evidence type="ECO:0000313" key="8">
    <source>
        <dbReference type="Proteomes" id="UP000027002"/>
    </source>
</evidence>
<feature type="active site" description="Charge relay system" evidence="3">
    <location>
        <position position="221"/>
    </location>
</feature>
<evidence type="ECO:0000313" key="6">
    <source>
        <dbReference type="EMBL" id="GAO18539.1"/>
    </source>
</evidence>
<feature type="domain" description="Amidase" evidence="5">
    <location>
        <begin position="81"/>
        <end position="555"/>
    </location>
</feature>
<gene>
    <name evidence="7" type="ORF">UV8b_00847</name>
    <name evidence="6" type="ORF">UVI_02012150</name>
</gene>
<dbReference type="Pfam" id="PF01425">
    <property type="entry name" value="Amidase"/>
    <property type="match status" value="1"/>
</dbReference>
<proteinExistence type="inferred from homology"/>
<evidence type="ECO:0000256" key="1">
    <source>
        <dbReference type="ARBA" id="ARBA00009199"/>
    </source>
</evidence>
<feature type="binding site" evidence="4">
    <location>
        <begin position="242"/>
        <end position="245"/>
    </location>
    <ligand>
        <name>substrate</name>
    </ligand>
</feature>
<keyword evidence="2" id="KW-0378">Hydrolase</keyword>
<comment type="similarity">
    <text evidence="1">Belongs to the amidase family.</text>
</comment>
<protein>
    <recommendedName>
        <fullName evidence="5">Amidase domain-containing protein</fullName>
    </recommendedName>
</protein>
<dbReference type="Proteomes" id="UP000027002">
    <property type="component" value="Chromosome 1"/>
</dbReference>
<dbReference type="GeneID" id="66061625"/>
<evidence type="ECO:0000313" key="7">
    <source>
        <dbReference type="EMBL" id="QUC16606.1"/>
    </source>
</evidence>